<reference evidence="2 3" key="1">
    <citation type="submission" date="2023-01" db="EMBL/GenBank/DDBJ databases">
        <title>Characterization of estradiol degrading bacteria Microbacterium sp. MZT7 and reveal degrading genes through genome analysis.</title>
        <authorList>
            <person name="Hao P."/>
            <person name="Gao Y."/>
        </authorList>
    </citation>
    <scope>NUCLEOTIDE SEQUENCE [LARGE SCALE GENOMIC DNA]</scope>
    <source>
        <strain evidence="2 3">MZT7</strain>
    </source>
</reference>
<proteinExistence type="predicted"/>
<keyword evidence="3" id="KW-1185">Reference proteome</keyword>
<evidence type="ECO:0000256" key="1">
    <source>
        <dbReference type="SAM" id="MobiDB-lite"/>
    </source>
</evidence>
<accession>A0ABY3RXA9</accession>
<evidence type="ECO:0008006" key="4">
    <source>
        <dbReference type="Google" id="ProtNLM"/>
    </source>
</evidence>
<feature type="region of interest" description="Disordered" evidence="1">
    <location>
        <begin position="224"/>
        <end position="273"/>
    </location>
</feature>
<dbReference type="RefSeq" id="WP_231820564.1">
    <property type="nucleotide sequence ID" value="NZ_CP082781.1"/>
</dbReference>
<evidence type="ECO:0000313" key="2">
    <source>
        <dbReference type="EMBL" id="UGS27067.1"/>
    </source>
</evidence>
<organism evidence="2 3">
    <name type="scientific">Microbacterium resistens</name>
    <dbReference type="NCBI Taxonomy" id="156977"/>
    <lineage>
        <taxon>Bacteria</taxon>
        <taxon>Bacillati</taxon>
        <taxon>Actinomycetota</taxon>
        <taxon>Actinomycetes</taxon>
        <taxon>Micrococcales</taxon>
        <taxon>Microbacteriaceae</taxon>
        <taxon>Microbacterium</taxon>
    </lineage>
</organism>
<sequence length="273" mass="28973">MGNALRTAIGPATDSRAGEILRLQREISRMQRRRSDLPLIPVPSALQPLLPEGGLQVGTTYTLSSSPGLVAALLSTASGRGSWCAAVGMPTLGVEALARHGVDLDRLLLVPDPGPRWLTVASALSEVVPLIAVRPASRVREAEVSRLTARLRDRGCTLLVVSSTPWPQSEGSIRVQDPRWHGLGEGWGLLEDCEVTITAQTRRSPVPQSVRVRLPGAHGTIETVETLPAHGTLPTPVPMPRPPHRGRPAAEAPVPAGSAHDVPLAPEHWAEAG</sequence>
<dbReference type="EMBL" id="CP082781">
    <property type="protein sequence ID" value="UGS27067.1"/>
    <property type="molecule type" value="Genomic_DNA"/>
</dbReference>
<name>A0ABY3RXA9_9MICO</name>
<gene>
    <name evidence="2" type="ORF">K8F61_02310</name>
</gene>
<evidence type="ECO:0000313" key="3">
    <source>
        <dbReference type="Proteomes" id="UP001199642"/>
    </source>
</evidence>
<protein>
    <recommendedName>
        <fullName evidence="4">Protein ImuA</fullName>
    </recommendedName>
</protein>
<dbReference type="Proteomes" id="UP001199642">
    <property type="component" value="Chromosome"/>
</dbReference>